<name>A0ACB9CL40_ARCLA</name>
<gene>
    <name evidence="1" type="ORF">L6452_14458</name>
</gene>
<keyword evidence="2" id="KW-1185">Reference proteome</keyword>
<comment type="caution">
    <text evidence="1">The sequence shown here is derived from an EMBL/GenBank/DDBJ whole genome shotgun (WGS) entry which is preliminary data.</text>
</comment>
<dbReference type="Proteomes" id="UP001055879">
    <property type="component" value="Linkage Group LG04"/>
</dbReference>
<evidence type="ECO:0000313" key="2">
    <source>
        <dbReference type="Proteomes" id="UP001055879"/>
    </source>
</evidence>
<accession>A0ACB9CL40</accession>
<proteinExistence type="predicted"/>
<reference evidence="2" key="1">
    <citation type="journal article" date="2022" name="Mol. Ecol. Resour.">
        <title>The genomes of chicory, endive, great burdock and yacon provide insights into Asteraceae palaeo-polyploidization history and plant inulin production.</title>
        <authorList>
            <person name="Fan W."/>
            <person name="Wang S."/>
            <person name="Wang H."/>
            <person name="Wang A."/>
            <person name="Jiang F."/>
            <person name="Liu H."/>
            <person name="Zhao H."/>
            <person name="Xu D."/>
            <person name="Zhang Y."/>
        </authorList>
    </citation>
    <scope>NUCLEOTIDE SEQUENCE [LARGE SCALE GENOMIC DNA]</scope>
    <source>
        <strain evidence="2">cv. Niubang</strain>
    </source>
</reference>
<sequence length="134" mass="14667">MFISSNNKSCNVDGALFRARKVTIWTYVDGVYSANPRKEISTTSLHLEQRFIVNEQEEKHKLETYVKGFAAIDNLALVNVEGTGLVGVPSTSSAIFDVVKDVGANVIMISYASSKHSVCFVVPEKEVKAVVKAL</sequence>
<organism evidence="1 2">
    <name type="scientific">Arctium lappa</name>
    <name type="common">Greater burdock</name>
    <name type="synonym">Lappa major</name>
    <dbReference type="NCBI Taxonomy" id="4217"/>
    <lineage>
        <taxon>Eukaryota</taxon>
        <taxon>Viridiplantae</taxon>
        <taxon>Streptophyta</taxon>
        <taxon>Embryophyta</taxon>
        <taxon>Tracheophyta</taxon>
        <taxon>Spermatophyta</taxon>
        <taxon>Magnoliopsida</taxon>
        <taxon>eudicotyledons</taxon>
        <taxon>Gunneridae</taxon>
        <taxon>Pentapetalae</taxon>
        <taxon>asterids</taxon>
        <taxon>campanulids</taxon>
        <taxon>Asterales</taxon>
        <taxon>Asteraceae</taxon>
        <taxon>Carduoideae</taxon>
        <taxon>Cardueae</taxon>
        <taxon>Arctiinae</taxon>
        <taxon>Arctium</taxon>
    </lineage>
</organism>
<protein>
    <submittedName>
        <fullName evidence="1">Uncharacterized protein</fullName>
    </submittedName>
</protein>
<dbReference type="EMBL" id="CM042050">
    <property type="protein sequence ID" value="KAI3734976.1"/>
    <property type="molecule type" value="Genomic_DNA"/>
</dbReference>
<reference evidence="1 2" key="2">
    <citation type="journal article" date="2022" name="Mol. Ecol. Resour.">
        <title>The genomes of chicory, endive, great burdock and yacon provide insights into Asteraceae paleo-polyploidization history and plant inulin production.</title>
        <authorList>
            <person name="Fan W."/>
            <person name="Wang S."/>
            <person name="Wang H."/>
            <person name="Wang A."/>
            <person name="Jiang F."/>
            <person name="Liu H."/>
            <person name="Zhao H."/>
            <person name="Xu D."/>
            <person name="Zhang Y."/>
        </authorList>
    </citation>
    <scope>NUCLEOTIDE SEQUENCE [LARGE SCALE GENOMIC DNA]</scope>
    <source>
        <strain evidence="2">cv. Niubang</strain>
    </source>
</reference>
<evidence type="ECO:0000313" key="1">
    <source>
        <dbReference type="EMBL" id="KAI3734976.1"/>
    </source>
</evidence>